<name>A0AAW5ZZN5_9BIFI</name>
<accession>A0AAW5ZZN5</accession>
<evidence type="ECO:0008006" key="4">
    <source>
        <dbReference type="Google" id="ProtNLM"/>
    </source>
</evidence>
<evidence type="ECO:0000256" key="1">
    <source>
        <dbReference type="SAM" id="MobiDB-lite"/>
    </source>
</evidence>
<organism evidence="2 3">
    <name type="scientific">Bifidobacterium catenulatum</name>
    <dbReference type="NCBI Taxonomy" id="1686"/>
    <lineage>
        <taxon>Bacteria</taxon>
        <taxon>Bacillati</taxon>
        <taxon>Actinomycetota</taxon>
        <taxon>Actinomycetes</taxon>
        <taxon>Bifidobacteriales</taxon>
        <taxon>Bifidobacteriaceae</taxon>
        <taxon>Bifidobacterium</taxon>
    </lineage>
</organism>
<reference evidence="2" key="1">
    <citation type="submission" date="2023-01" db="EMBL/GenBank/DDBJ databases">
        <title>Human gut microbiome strain richness.</title>
        <authorList>
            <person name="Chen-Liaw A."/>
        </authorList>
    </citation>
    <scope>NUCLEOTIDE SEQUENCE</scope>
    <source>
        <strain evidence="2">BSD2780120875st1_E5_BSD2780120875b_170604</strain>
    </source>
</reference>
<dbReference type="Proteomes" id="UP001211105">
    <property type="component" value="Unassembled WGS sequence"/>
</dbReference>
<sequence length="66" mass="7803">MQQHTNGGYVAVTGHKFKTGTHGDEHWPKIPDTEPFPEAELERNRDFIQRCRAHTMPFRKNRKENQ</sequence>
<dbReference type="RefSeq" id="WP_195223857.1">
    <property type="nucleotide sequence ID" value="NZ_JADMXZ010000004.1"/>
</dbReference>
<comment type="caution">
    <text evidence="2">The sequence shown here is derived from an EMBL/GenBank/DDBJ whole genome shotgun (WGS) entry which is preliminary data.</text>
</comment>
<feature type="compositionally biased region" description="Basic and acidic residues" evidence="1">
    <location>
        <begin position="21"/>
        <end position="32"/>
    </location>
</feature>
<dbReference type="AlphaFoldDB" id="A0AAW5ZZN5"/>
<gene>
    <name evidence="2" type="ORF">PL707_03890</name>
</gene>
<evidence type="ECO:0000313" key="2">
    <source>
        <dbReference type="EMBL" id="MDB1161429.1"/>
    </source>
</evidence>
<evidence type="ECO:0000313" key="3">
    <source>
        <dbReference type="Proteomes" id="UP001211105"/>
    </source>
</evidence>
<protein>
    <recommendedName>
        <fullName evidence="4">Phage protein</fullName>
    </recommendedName>
</protein>
<dbReference type="EMBL" id="JAQKGX010000002">
    <property type="protein sequence ID" value="MDB1161429.1"/>
    <property type="molecule type" value="Genomic_DNA"/>
</dbReference>
<proteinExistence type="predicted"/>
<feature type="region of interest" description="Disordered" evidence="1">
    <location>
        <begin position="1"/>
        <end position="36"/>
    </location>
</feature>